<evidence type="ECO:0000256" key="5">
    <source>
        <dbReference type="PROSITE-ProRule" id="PRU10141"/>
    </source>
</evidence>
<dbReference type="SMART" id="SM00220">
    <property type="entry name" value="S_TKc"/>
    <property type="match status" value="1"/>
</dbReference>
<dbReference type="Proteomes" id="UP001374803">
    <property type="component" value="Chromosome"/>
</dbReference>
<feature type="transmembrane region" description="Helical" evidence="7">
    <location>
        <begin position="349"/>
        <end position="369"/>
    </location>
</feature>
<dbReference type="PANTHER" id="PTHR43289">
    <property type="entry name" value="MITOGEN-ACTIVATED PROTEIN KINASE KINASE KINASE 20-RELATED"/>
    <property type="match status" value="1"/>
</dbReference>
<keyword evidence="1" id="KW-0808">Transferase</keyword>
<protein>
    <submittedName>
        <fullName evidence="9">Protein kinase</fullName>
    </submittedName>
</protein>
<evidence type="ECO:0000313" key="10">
    <source>
        <dbReference type="Proteomes" id="UP001374803"/>
    </source>
</evidence>
<keyword evidence="10" id="KW-1185">Reference proteome</keyword>
<dbReference type="CDD" id="cd14014">
    <property type="entry name" value="STKc_PknB_like"/>
    <property type="match status" value="1"/>
</dbReference>
<keyword evidence="7" id="KW-0472">Membrane</keyword>
<feature type="region of interest" description="Disordered" evidence="6">
    <location>
        <begin position="374"/>
        <end position="455"/>
    </location>
</feature>
<organism evidence="9 10">
    <name type="scientific">Pendulispora rubella</name>
    <dbReference type="NCBI Taxonomy" id="2741070"/>
    <lineage>
        <taxon>Bacteria</taxon>
        <taxon>Pseudomonadati</taxon>
        <taxon>Myxococcota</taxon>
        <taxon>Myxococcia</taxon>
        <taxon>Myxococcales</taxon>
        <taxon>Sorangiineae</taxon>
        <taxon>Pendulisporaceae</taxon>
        <taxon>Pendulispora</taxon>
    </lineage>
</organism>
<accession>A0ABZ2L298</accession>
<evidence type="ECO:0000256" key="3">
    <source>
        <dbReference type="ARBA" id="ARBA00022777"/>
    </source>
</evidence>
<dbReference type="PROSITE" id="PS00107">
    <property type="entry name" value="PROTEIN_KINASE_ATP"/>
    <property type="match status" value="1"/>
</dbReference>
<dbReference type="Gene3D" id="1.10.510.10">
    <property type="entry name" value="Transferase(Phosphotransferase) domain 1"/>
    <property type="match status" value="1"/>
</dbReference>
<evidence type="ECO:0000256" key="2">
    <source>
        <dbReference type="ARBA" id="ARBA00022741"/>
    </source>
</evidence>
<evidence type="ECO:0000256" key="4">
    <source>
        <dbReference type="ARBA" id="ARBA00022840"/>
    </source>
</evidence>
<gene>
    <name evidence="9" type="ORF">LVJ94_41460</name>
</gene>
<evidence type="ECO:0000256" key="1">
    <source>
        <dbReference type="ARBA" id="ARBA00022679"/>
    </source>
</evidence>
<evidence type="ECO:0000256" key="7">
    <source>
        <dbReference type="SAM" id="Phobius"/>
    </source>
</evidence>
<sequence>MKDVPGIGDVLASKYRVERVLGAGAMGVVVAARHEQLGSRVALKFMHGDAFRVKGAVARFVREARAAARLRSEHVARVGDFGTLESGAPYIVMEFLEGADLDAVLKQRGPLPIGEVVAYMFDACKAIDEAHAANIVHRDIKPKNLFLTYRHDGSPLIKVLDFGISKLMDPSGDETSVTATDTGSILGSPAFMSPEQIRSSKHVDARSDIYALGATIFQLTTNAYPYESTSVGELFAAVLYQPHRSLRELRPDAPEALEALVARCLKKEPAERFATVRELMAALAPLGEGAVPARWGPPAVQLSDSRDEHRGHGTLGDSDAGMESTLLVTQATTTGGRRDSRERRLSSTATIAGCLALIAAVALGAGLLLRKPRHVSTPPPPDVATADADPPEAASPSASVAPSVTTAESAAPPKAASKPSAPAPAKTPRPKPAKGAAAGVSSAPSATPDVFGTPE</sequence>
<reference evidence="9" key="1">
    <citation type="submission" date="2021-12" db="EMBL/GenBank/DDBJ databases">
        <title>Discovery of the Pendulisporaceae a myxobacterial family with distinct sporulation behavior and unique specialized metabolism.</title>
        <authorList>
            <person name="Garcia R."/>
            <person name="Popoff A."/>
            <person name="Bader C.D."/>
            <person name="Loehr J."/>
            <person name="Walesch S."/>
            <person name="Walt C."/>
            <person name="Boldt J."/>
            <person name="Bunk B."/>
            <person name="Haeckl F.J.F.P.J."/>
            <person name="Gunesch A.P."/>
            <person name="Birkelbach J."/>
            <person name="Nuebel U."/>
            <person name="Pietschmann T."/>
            <person name="Bach T."/>
            <person name="Mueller R."/>
        </authorList>
    </citation>
    <scope>NUCLEOTIDE SEQUENCE</scope>
    <source>
        <strain evidence="9">MSr11367</strain>
    </source>
</reference>
<feature type="compositionally biased region" description="Low complexity" evidence="6">
    <location>
        <begin position="383"/>
        <end position="420"/>
    </location>
</feature>
<feature type="compositionally biased region" description="Low complexity" evidence="6">
    <location>
        <begin position="433"/>
        <end position="448"/>
    </location>
</feature>
<dbReference type="InterPro" id="IPR000719">
    <property type="entry name" value="Prot_kinase_dom"/>
</dbReference>
<evidence type="ECO:0000259" key="8">
    <source>
        <dbReference type="PROSITE" id="PS50011"/>
    </source>
</evidence>
<name>A0ABZ2L298_9BACT</name>
<dbReference type="Pfam" id="PF00069">
    <property type="entry name" value="Pkinase"/>
    <property type="match status" value="1"/>
</dbReference>
<dbReference type="SUPFAM" id="SSF56112">
    <property type="entry name" value="Protein kinase-like (PK-like)"/>
    <property type="match status" value="1"/>
</dbReference>
<dbReference type="InterPro" id="IPR011009">
    <property type="entry name" value="Kinase-like_dom_sf"/>
</dbReference>
<dbReference type="Gene3D" id="3.30.200.20">
    <property type="entry name" value="Phosphorylase Kinase, domain 1"/>
    <property type="match status" value="1"/>
</dbReference>
<dbReference type="EMBL" id="CP089983">
    <property type="protein sequence ID" value="WXB03360.1"/>
    <property type="molecule type" value="Genomic_DNA"/>
</dbReference>
<feature type="region of interest" description="Disordered" evidence="6">
    <location>
        <begin position="295"/>
        <end position="324"/>
    </location>
</feature>
<evidence type="ECO:0000256" key="6">
    <source>
        <dbReference type="SAM" id="MobiDB-lite"/>
    </source>
</evidence>
<dbReference type="PROSITE" id="PS50011">
    <property type="entry name" value="PROTEIN_KINASE_DOM"/>
    <property type="match status" value="1"/>
</dbReference>
<keyword evidence="7" id="KW-0812">Transmembrane</keyword>
<feature type="domain" description="Protein kinase" evidence="8">
    <location>
        <begin position="15"/>
        <end position="283"/>
    </location>
</feature>
<dbReference type="GO" id="GO:0016301">
    <property type="term" value="F:kinase activity"/>
    <property type="evidence" value="ECO:0007669"/>
    <property type="project" value="UniProtKB-KW"/>
</dbReference>
<dbReference type="RefSeq" id="WP_394832990.1">
    <property type="nucleotide sequence ID" value="NZ_CP089929.1"/>
</dbReference>
<keyword evidence="3 9" id="KW-0418">Kinase</keyword>
<feature type="binding site" evidence="5">
    <location>
        <position position="44"/>
    </location>
    <ligand>
        <name>ATP</name>
        <dbReference type="ChEBI" id="CHEBI:30616"/>
    </ligand>
</feature>
<evidence type="ECO:0000313" key="9">
    <source>
        <dbReference type="EMBL" id="WXB03360.1"/>
    </source>
</evidence>
<dbReference type="PANTHER" id="PTHR43289:SF6">
    <property type="entry name" value="SERINE_THREONINE-PROTEIN KINASE NEKL-3"/>
    <property type="match status" value="1"/>
</dbReference>
<keyword evidence="2 5" id="KW-0547">Nucleotide-binding</keyword>
<dbReference type="PROSITE" id="PS00108">
    <property type="entry name" value="PROTEIN_KINASE_ST"/>
    <property type="match status" value="1"/>
</dbReference>
<dbReference type="InterPro" id="IPR017441">
    <property type="entry name" value="Protein_kinase_ATP_BS"/>
</dbReference>
<keyword evidence="4 5" id="KW-0067">ATP-binding</keyword>
<proteinExistence type="predicted"/>
<dbReference type="InterPro" id="IPR008271">
    <property type="entry name" value="Ser/Thr_kinase_AS"/>
</dbReference>
<keyword evidence="7" id="KW-1133">Transmembrane helix</keyword>